<accession>A0A9D4UCS7</accession>
<dbReference type="GO" id="GO:0005634">
    <property type="term" value="C:nucleus"/>
    <property type="evidence" value="ECO:0007669"/>
    <property type="project" value="UniProtKB-SubCell"/>
</dbReference>
<dbReference type="Gene3D" id="2.20.25.80">
    <property type="entry name" value="WRKY domain"/>
    <property type="match status" value="1"/>
</dbReference>
<dbReference type="InterPro" id="IPR044810">
    <property type="entry name" value="WRKY_plant"/>
</dbReference>
<keyword evidence="2" id="KW-0805">Transcription regulation</keyword>
<feature type="compositionally biased region" description="Basic and acidic residues" evidence="7">
    <location>
        <begin position="680"/>
        <end position="693"/>
    </location>
</feature>
<reference evidence="9" key="1">
    <citation type="submission" date="2021-01" db="EMBL/GenBank/DDBJ databases">
        <title>Adiantum capillus-veneris genome.</title>
        <authorList>
            <person name="Fang Y."/>
            <person name="Liao Q."/>
        </authorList>
    </citation>
    <scope>NUCLEOTIDE SEQUENCE</scope>
    <source>
        <strain evidence="9">H3</strain>
        <tissue evidence="9">Leaf</tissue>
    </source>
</reference>
<name>A0A9D4UCS7_ADICA</name>
<proteinExistence type="predicted"/>
<dbReference type="GO" id="GO:0003700">
    <property type="term" value="F:DNA-binding transcription factor activity"/>
    <property type="evidence" value="ECO:0007669"/>
    <property type="project" value="InterPro"/>
</dbReference>
<evidence type="ECO:0000313" key="9">
    <source>
        <dbReference type="EMBL" id="KAI5064859.1"/>
    </source>
</evidence>
<feature type="region of interest" description="Disordered" evidence="7">
    <location>
        <begin position="367"/>
        <end position="392"/>
    </location>
</feature>
<feature type="region of interest" description="Disordered" evidence="7">
    <location>
        <begin position="559"/>
        <end position="588"/>
    </location>
</feature>
<sequence>MEGAGDSRLNNSALMSQNREGADISATSGAAEKRRQQHVIDSVRMGDLCDDTRVNGDSLVTIDYFSRADLDEMSGLRQMSERPSAGLLEYRSRLQMLQEVKTSTNINVSSSSSDGVYQKASLTGLDLNGWKLQLKAGGDRSLTAQPAVDNLHASEGERPSNAKLLPPNLSLQAADQVEILRKELSEVYQENKKLRETLKDVTESYNRLRAEWLVVMPNGHPHVNLEMHVKDDHFQMIVNRPAHSLQDTVKVDHGAARGRACVELAHIVDRTRSSNNGVLPTIEIKNESSDGDVEVLEEAFKNHNVTNDDGEESCAEEEPNMTAPSPAKLDLVNRRAGEHEQPYSFTAAKDSDHVHAQPFKLQKLDSHSITQASPAPSDNPAARKARVSVRARSDAPMLRDGCQWRKYGQKMAKGNPCPRAYYRCTMAPGCPVRKQVQRCADDISILINTYEGTHNHPLPRAAMGMASTTSAAANMLLAGSVSSMDGMRAASLFAATHVSPNNIASTTISASAPFPTITLDLTKTPPTASHLLNNNFNHFDLSYAPDLGLIPTRSALGQRHQPLPTLNSSSNLNPSLRPSNLNPNLSSSTSLLYPHQPSFSPLSIKPPPPPLMQSLSSFDNASVAHAAAAITSNPTFTAALAAAITSILSYNSTSQDSNVDNARNILSIETKPSNHSPLMSDHDHPSHSLKDGS</sequence>
<dbReference type="PANTHER" id="PTHR31429">
    <property type="entry name" value="WRKY TRANSCRIPTION FACTOR 36-RELATED"/>
    <property type="match status" value="1"/>
</dbReference>
<dbReference type="SMART" id="SM00774">
    <property type="entry name" value="WRKY"/>
    <property type="match status" value="1"/>
</dbReference>
<evidence type="ECO:0000256" key="7">
    <source>
        <dbReference type="SAM" id="MobiDB-lite"/>
    </source>
</evidence>
<dbReference type="GO" id="GO:0043565">
    <property type="term" value="F:sequence-specific DNA binding"/>
    <property type="evidence" value="ECO:0007669"/>
    <property type="project" value="InterPro"/>
</dbReference>
<dbReference type="AlphaFoldDB" id="A0A9D4UCS7"/>
<protein>
    <recommendedName>
        <fullName evidence="8">WRKY domain-containing protein</fullName>
    </recommendedName>
</protein>
<evidence type="ECO:0000256" key="4">
    <source>
        <dbReference type="ARBA" id="ARBA00023163"/>
    </source>
</evidence>
<dbReference type="FunFam" id="2.20.25.80:FF:000002">
    <property type="entry name" value="probable WRKY transcription factor 31"/>
    <property type="match status" value="1"/>
</dbReference>
<feature type="region of interest" description="Disordered" evidence="7">
    <location>
        <begin position="304"/>
        <end position="327"/>
    </location>
</feature>
<dbReference type="Proteomes" id="UP000886520">
    <property type="component" value="Chromosome 19"/>
</dbReference>
<dbReference type="EMBL" id="JABFUD020000019">
    <property type="protein sequence ID" value="KAI5064859.1"/>
    <property type="molecule type" value="Genomic_DNA"/>
</dbReference>
<comment type="caution">
    <text evidence="9">The sequence shown here is derived from an EMBL/GenBank/DDBJ whole genome shotgun (WGS) entry which is preliminary data.</text>
</comment>
<dbReference type="PANTHER" id="PTHR31429:SF106">
    <property type="entry name" value="WRKY TRANSCRIPTION FACTOR 31-RELATED"/>
    <property type="match status" value="1"/>
</dbReference>
<feature type="coiled-coil region" evidence="6">
    <location>
        <begin position="177"/>
        <end position="211"/>
    </location>
</feature>
<evidence type="ECO:0000256" key="2">
    <source>
        <dbReference type="ARBA" id="ARBA00023015"/>
    </source>
</evidence>
<gene>
    <name evidence="9" type="ORF">GOP47_0019554</name>
</gene>
<keyword evidence="6" id="KW-0175">Coiled coil</keyword>
<feature type="compositionally biased region" description="Acidic residues" evidence="7">
    <location>
        <begin position="308"/>
        <end position="319"/>
    </location>
</feature>
<dbReference type="Pfam" id="PF03106">
    <property type="entry name" value="WRKY"/>
    <property type="match status" value="1"/>
</dbReference>
<keyword evidence="5" id="KW-0539">Nucleus</keyword>
<evidence type="ECO:0000256" key="5">
    <source>
        <dbReference type="ARBA" id="ARBA00023242"/>
    </source>
</evidence>
<evidence type="ECO:0000259" key="8">
    <source>
        <dbReference type="PROSITE" id="PS50811"/>
    </source>
</evidence>
<dbReference type="InterPro" id="IPR003657">
    <property type="entry name" value="WRKY_dom"/>
</dbReference>
<evidence type="ECO:0000313" key="10">
    <source>
        <dbReference type="Proteomes" id="UP000886520"/>
    </source>
</evidence>
<comment type="subcellular location">
    <subcellularLocation>
        <location evidence="1">Nucleus</location>
    </subcellularLocation>
</comment>
<feature type="domain" description="WRKY" evidence="8">
    <location>
        <begin position="393"/>
        <end position="459"/>
    </location>
</feature>
<feature type="compositionally biased region" description="Polar residues" evidence="7">
    <location>
        <begin position="367"/>
        <end position="376"/>
    </location>
</feature>
<feature type="compositionally biased region" description="Low complexity" evidence="7">
    <location>
        <begin position="562"/>
        <end position="588"/>
    </location>
</feature>
<feature type="region of interest" description="Disordered" evidence="7">
    <location>
        <begin position="1"/>
        <end position="37"/>
    </location>
</feature>
<feature type="compositionally biased region" description="Polar residues" evidence="7">
    <location>
        <begin position="8"/>
        <end position="19"/>
    </location>
</feature>
<dbReference type="OrthoDB" id="2020995at2759"/>
<dbReference type="InterPro" id="IPR036576">
    <property type="entry name" value="WRKY_dom_sf"/>
</dbReference>
<keyword evidence="10" id="KW-1185">Reference proteome</keyword>
<keyword evidence="4" id="KW-0804">Transcription</keyword>
<organism evidence="9 10">
    <name type="scientific">Adiantum capillus-veneris</name>
    <name type="common">Maidenhair fern</name>
    <dbReference type="NCBI Taxonomy" id="13818"/>
    <lineage>
        <taxon>Eukaryota</taxon>
        <taxon>Viridiplantae</taxon>
        <taxon>Streptophyta</taxon>
        <taxon>Embryophyta</taxon>
        <taxon>Tracheophyta</taxon>
        <taxon>Polypodiopsida</taxon>
        <taxon>Polypodiidae</taxon>
        <taxon>Polypodiales</taxon>
        <taxon>Pteridineae</taxon>
        <taxon>Pteridaceae</taxon>
        <taxon>Vittarioideae</taxon>
        <taxon>Adiantum</taxon>
    </lineage>
</organism>
<feature type="region of interest" description="Disordered" evidence="7">
    <location>
        <begin position="671"/>
        <end position="693"/>
    </location>
</feature>
<evidence type="ECO:0000256" key="6">
    <source>
        <dbReference type="SAM" id="Coils"/>
    </source>
</evidence>
<evidence type="ECO:0000256" key="3">
    <source>
        <dbReference type="ARBA" id="ARBA00023125"/>
    </source>
</evidence>
<dbReference type="SUPFAM" id="SSF118290">
    <property type="entry name" value="WRKY DNA-binding domain"/>
    <property type="match status" value="1"/>
</dbReference>
<keyword evidence="3" id="KW-0238">DNA-binding</keyword>
<dbReference type="PROSITE" id="PS50811">
    <property type="entry name" value="WRKY"/>
    <property type="match status" value="1"/>
</dbReference>
<evidence type="ECO:0000256" key="1">
    <source>
        <dbReference type="ARBA" id="ARBA00004123"/>
    </source>
</evidence>